<proteinExistence type="predicted"/>
<reference evidence="4 5" key="2">
    <citation type="journal article" date="2016" name="PeerJ">
        <title>Analysis of five complete genome sequences for members of the class Peribacteria in the recently recognized Peregrinibacteria bacterial phylum.</title>
        <authorList>
            <person name="Anantharaman K."/>
            <person name="Brown C.T."/>
            <person name="Burstein D."/>
            <person name="Castelle C.J."/>
            <person name="Probst A.J."/>
            <person name="Thomas B.C."/>
            <person name="Williams K.H."/>
            <person name="Banfield J.F."/>
        </authorList>
    </citation>
    <scope>NUCLEOTIDE SEQUENCE [LARGE SCALE GENOMIC DNA]</scope>
    <source>
        <strain evidence="4">RIFOXYD1_FULL_PER-ii_59_16</strain>
    </source>
</reference>
<accession>A0A0S1SKR7</accession>
<dbReference type="InterPro" id="IPR004441">
    <property type="entry name" value="rRNA_MeTrfase_TrmH"/>
</dbReference>
<dbReference type="AlphaFoldDB" id="A0A0S1SGY6"/>
<dbReference type="SUPFAM" id="SSF75217">
    <property type="entry name" value="alpha/beta knot"/>
    <property type="match status" value="1"/>
</dbReference>
<dbReference type="InterPro" id="IPR001537">
    <property type="entry name" value="SpoU_MeTrfase"/>
</dbReference>
<name>A0A0S1SGY6_9BACT</name>
<dbReference type="KEGG" id="prf:PeribacterA2_0507"/>
<accession>A0A0S1SQU4</accession>
<dbReference type="EMBL" id="CP013065">
    <property type="protein sequence ID" value="ALM13196.1"/>
    <property type="molecule type" value="Genomic_DNA"/>
</dbReference>
<dbReference type="GO" id="GO:0008173">
    <property type="term" value="F:RNA methyltransferase activity"/>
    <property type="evidence" value="ECO:0007669"/>
    <property type="project" value="InterPro"/>
</dbReference>
<keyword evidence="2 4" id="KW-0808">Transferase</keyword>
<dbReference type="GO" id="GO:0003723">
    <property type="term" value="F:RNA binding"/>
    <property type="evidence" value="ECO:0007669"/>
    <property type="project" value="InterPro"/>
</dbReference>
<dbReference type="PANTHER" id="PTHR46429">
    <property type="entry name" value="23S RRNA (GUANOSINE-2'-O-)-METHYLTRANSFERASE RLMB"/>
    <property type="match status" value="1"/>
</dbReference>
<accession>A0A0S1SGY6</accession>
<gene>
    <name evidence="4" type="ORF">PeribacterD1_0507</name>
</gene>
<reference evidence="5" key="1">
    <citation type="submission" date="2015-10" db="EMBL/GenBank/DDBJ databases">
        <title>Analysis of five complete genome sequences for members of the class Peribacteria in the recently recognized Peregrinibacteria bacterial phylum.</title>
        <authorList>
            <person name="Anantharaman K."/>
            <person name="Brown C.T."/>
            <person name="Burstein D."/>
            <person name="Castelle C.J."/>
            <person name="Probst A.J."/>
            <person name="Thomas B.C."/>
            <person name="Williams K.H."/>
            <person name="Banfield J.F."/>
        </authorList>
    </citation>
    <scope>NUCLEOTIDE SEQUENCE [LARGE SCALE GENOMIC DNA]</scope>
</reference>
<organism evidence="4 5">
    <name type="scientific">Candidatus Peribacter riflensis</name>
    <dbReference type="NCBI Taxonomy" id="1735162"/>
    <lineage>
        <taxon>Bacteria</taxon>
        <taxon>Candidatus Peregrinibacteriota</taxon>
        <taxon>Candidatus Peribacteria</taxon>
        <taxon>Candidatus Peribacterales</taxon>
        <taxon>Candidatus Peribacteraceae</taxon>
        <taxon>Candidatus Peribacter</taxon>
    </lineage>
</organism>
<sequence length="152" mass="16507">MARKILLLAHNIRSLWNVGSLFRTADSFAVAKIYLTGYTATPPRREISKTALGAEETVAWEKAEDPAKVVAKLKKRGCTVVALEQARGAIDLVEYEPPAKVCLIVGHEVLGVPKELLKLCDDIVHIPMHGKKESLNVAVAAGIALHHLCATH</sequence>
<accession>A0A0S1SV22</accession>
<dbReference type="GO" id="GO:0005829">
    <property type="term" value="C:cytosol"/>
    <property type="evidence" value="ECO:0007669"/>
    <property type="project" value="TreeGrafter"/>
</dbReference>
<feature type="domain" description="tRNA/rRNA methyltransferase SpoU type" evidence="3">
    <location>
        <begin position="5"/>
        <end position="146"/>
    </location>
</feature>
<keyword evidence="1 4" id="KW-0489">Methyltransferase</keyword>
<protein>
    <submittedName>
        <fullName evidence="4">tRNA/rRNA methyltransferase SpoU</fullName>
    </submittedName>
</protein>
<evidence type="ECO:0000259" key="3">
    <source>
        <dbReference type="Pfam" id="PF00588"/>
    </source>
</evidence>
<dbReference type="Gene3D" id="3.40.1280.10">
    <property type="match status" value="1"/>
</dbReference>
<evidence type="ECO:0000313" key="5">
    <source>
        <dbReference type="Proteomes" id="UP000069135"/>
    </source>
</evidence>
<dbReference type="Pfam" id="PF00588">
    <property type="entry name" value="SpoU_methylase"/>
    <property type="match status" value="1"/>
</dbReference>
<dbReference type="CDD" id="cd18097">
    <property type="entry name" value="SpoU-like"/>
    <property type="match status" value="1"/>
</dbReference>
<evidence type="ECO:0000256" key="1">
    <source>
        <dbReference type="ARBA" id="ARBA00022603"/>
    </source>
</evidence>
<dbReference type="InterPro" id="IPR029026">
    <property type="entry name" value="tRNA_m1G_MTases_N"/>
</dbReference>
<dbReference type="Proteomes" id="UP000069135">
    <property type="component" value="Chromosome"/>
</dbReference>
<dbReference type="GO" id="GO:0006396">
    <property type="term" value="P:RNA processing"/>
    <property type="evidence" value="ECO:0007669"/>
    <property type="project" value="InterPro"/>
</dbReference>
<accession>A0A0S1SS23</accession>
<evidence type="ECO:0000313" key="4">
    <source>
        <dbReference type="EMBL" id="ALM13196.1"/>
    </source>
</evidence>
<dbReference type="GO" id="GO:0032259">
    <property type="term" value="P:methylation"/>
    <property type="evidence" value="ECO:0007669"/>
    <property type="project" value="UniProtKB-KW"/>
</dbReference>
<dbReference type="InterPro" id="IPR029028">
    <property type="entry name" value="Alpha/beta_knot_MTases"/>
</dbReference>
<evidence type="ECO:0000256" key="2">
    <source>
        <dbReference type="ARBA" id="ARBA00022679"/>
    </source>
</evidence>
<dbReference type="STRING" id="1735162.PeribacterB2_0506"/>
<dbReference type="PANTHER" id="PTHR46429:SF1">
    <property type="entry name" value="23S RRNA (GUANOSINE-2'-O-)-METHYLTRANSFERASE RLMB"/>
    <property type="match status" value="1"/>
</dbReference>